<dbReference type="PANTHER" id="PTHR43630:SF1">
    <property type="entry name" value="POLY-BETA-1,6-N-ACETYL-D-GLUCOSAMINE SYNTHASE"/>
    <property type="match status" value="1"/>
</dbReference>
<keyword evidence="6" id="KW-1185">Reference proteome</keyword>
<dbReference type="RefSeq" id="WP_252592490.1">
    <property type="nucleotide sequence ID" value="NZ_CP099489.1"/>
</dbReference>
<protein>
    <submittedName>
        <fullName evidence="5">Glycosyltransferase</fullName>
        <ecNumber evidence="5">2.4.-.-</ecNumber>
    </submittedName>
</protein>
<sequence length="448" mass="49602">MVLIGGQRVDLVMLLAVALVLVCVCYLVMLVWLSRRDLEGDGHRPVDLTAVDPGCDVIVVIPCLNEERVLGASLERLLLLPHPRLRVLVVDDGSDDGTAAVVQDVSDPRVHLLQRVLPMARQGKGEALNAAIKHVLDGGIGEVADVESTIIVVVDADGRLEEHSLHEVLPGFADPTLGGVQIGVRINNRHANLLARMQDFEFVLYTEVFQRGRRHLGSVGLGGNGQFVRLSALTSLGPKPWTHSLSEDLDLGVRLLIAGWRLDFCRHAAVHQQGLVDLGRWVRQRTRWFQGHLQSWGLVPDVLGRLSGRRRADLYYHLTSPFLLLVSSLFTLAFLAWIARLGMDVVAGQAHFSWMWVSSYLFAFGPMVLLATIYRRVETTKHSFGLLQSIGLAHLYVVYATLWYIAGWRAVGRTLRGRTGWVKTDRLDESQAPDATPGLTGVMARELP</sequence>
<proteinExistence type="inferred from homology"/>
<dbReference type="EMBL" id="CP099489">
    <property type="protein sequence ID" value="USQ79428.1"/>
    <property type="molecule type" value="Genomic_DNA"/>
</dbReference>
<dbReference type="Proteomes" id="UP001056455">
    <property type="component" value="Chromosome"/>
</dbReference>
<keyword evidence="4" id="KW-0472">Membrane</keyword>
<feature type="transmembrane region" description="Helical" evidence="4">
    <location>
        <begin position="351"/>
        <end position="374"/>
    </location>
</feature>
<organism evidence="5 6">
    <name type="scientific">Ornithinimicrobium faecis</name>
    <dbReference type="NCBI Taxonomy" id="2934158"/>
    <lineage>
        <taxon>Bacteria</taxon>
        <taxon>Bacillati</taxon>
        <taxon>Actinomycetota</taxon>
        <taxon>Actinomycetes</taxon>
        <taxon>Micrococcales</taxon>
        <taxon>Ornithinimicrobiaceae</taxon>
        <taxon>Ornithinimicrobium</taxon>
    </lineage>
</organism>
<dbReference type="PANTHER" id="PTHR43630">
    <property type="entry name" value="POLY-BETA-1,6-N-ACETYL-D-GLUCOSAMINE SYNTHASE"/>
    <property type="match status" value="1"/>
</dbReference>
<dbReference type="Gene3D" id="3.90.550.10">
    <property type="entry name" value="Spore Coat Polysaccharide Biosynthesis Protein SpsA, Chain A"/>
    <property type="match status" value="1"/>
</dbReference>
<gene>
    <name evidence="5" type="ORF">NF556_17765</name>
</gene>
<feature type="transmembrane region" description="Helical" evidence="4">
    <location>
        <begin position="314"/>
        <end position="339"/>
    </location>
</feature>
<evidence type="ECO:0000256" key="1">
    <source>
        <dbReference type="ARBA" id="ARBA00006739"/>
    </source>
</evidence>
<dbReference type="EC" id="2.4.-.-" evidence="5"/>
<feature type="transmembrane region" description="Helical" evidence="4">
    <location>
        <begin position="12"/>
        <end position="33"/>
    </location>
</feature>
<name>A0ABY4YSS5_9MICO</name>
<accession>A0ABY4YSS5</accession>
<evidence type="ECO:0000313" key="6">
    <source>
        <dbReference type="Proteomes" id="UP001056455"/>
    </source>
</evidence>
<dbReference type="GO" id="GO:0016757">
    <property type="term" value="F:glycosyltransferase activity"/>
    <property type="evidence" value="ECO:0007669"/>
    <property type="project" value="UniProtKB-KW"/>
</dbReference>
<evidence type="ECO:0000256" key="2">
    <source>
        <dbReference type="ARBA" id="ARBA00022676"/>
    </source>
</evidence>
<dbReference type="InterPro" id="IPR029044">
    <property type="entry name" value="Nucleotide-diphossugar_trans"/>
</dbReference>
<dbReference type="SUPFAM" id="SSF53448">
    <property type="entry name" value="Nucleotide-diphospho-sugar transferases"/>
    <property type="match status" value="1"/>
</dbReference>
<evidence type="ECO:0000256" key="4">
    <source>
        <dbReference type="SAM" id="Phobius"/>
    </source>
</evidence>
<feature type="transmembrane region" description="Helical" evidence="4">
    <location>
        <begin position="386"/>
        <end position="406"/>
    </location>
</feature>
<comment type="similarity">
    <text evidence="1">Belongs to the glycosyltransferase 2 family.</text>
</comment>
<keyword evidence="2 5" id="KW-0328">Glycosyltransferase</keyword>
<evidence type="ECO:0000313" key="5">
    <source>
        <dbReference type="EMBL" id="USQ79428.1"/>
    </source>
</evidence>
<reference evidence="5" key="1">
    <citation type="submission" date="2022-06" db="EMBL/GenBank/DDBJ databases">
        <title>Ornithinimicrobium HY1793.</title>
        <authorList>
            <person name="Huang Y."/>
        </authorList>
    </citation>
    <scope>NUCLEOTIDE SEQUENCE</scope>
    <source>
        <strain evidence="5">HY1793</strain>
    </source>
</reference>
<evidence type="ECO:0000256" key="3">
    <source>
        <dbReference type="ARBA" id="ARBA00022679"/>
    </source>
</evidence>
<keyword evidence="4" id="KW-0812">Transmembrane</keyword>
<keyword evidence="3 5" id="KW-0808">Transferase</keyword>
<keyword evidence="4" id="KW-1133">Transmembrane helix</keyword>
<dbReference type="Pfam" id="PF13641">
    <property type="entry name" value="Glyco_tranf_2_3"/>
    <property type="match status" value="1"/>
</dbReference>